<evidence type="ECO:0000313" key="2">
    <source>
        <dbReference type="EMBL" id="TCL32211.1"/>
    </source>
</evidence>
<reference evidence="2 3" key="1">
    <citation type="submission" date="2019-03" db="EMBL/GenBank/DDBJ databases">
        <title>Genomic Encyclopedia of Type Strains, Phase IV (KMG-IV): sequencing the most valuable type-strain genomes for metagenomic binning, comparative biology and taxonomic classification.</title>
        <authorList>
            <person name="Goeker M."/>
        </authorList>
    </citation>
    <scope>NUCLEOTIDE SEQUENCE [LARGE SCALE GENOMIC DNA]</scope>
    <source>
        <strain evidence="2 3">DSM 15969</strain>
    </source>
</reference>
<dbReference type="RefSeq" id="WP_132083530.1">
    <property type="nucleotide sequence ID" value="NZ_SLUI01000023.1"/>
</dbReference>
<dbReference type="AlphaFoldDB" id="A0A4R1PVS4"/>
<evidence type="ECO:0008006" key="4">
    <source>
        <dbReference type="Google" id="ProtNLM"/>
    </source>
</evidence>
<keyword evidence="1" id="KW-0472">Membrane</keyword>
<dbReference type="OrthoDB" id="9978217at2"/>
<dbReference type="Proteomes" id="UP000295063">
    <property type="component" value="Unassembled WGS sequence"/>
</dbReference>
<keyword evidence="1" id="KW-1133">Transmembrane helix</keyword>
<comment type="caution">
    <text evidence="2">The sequence shown here is derived from an EMBL/GenBank/DDBJ whole genome shotgun (WGS) entry which is preliminary data.</text>
</comment>
<gene>
    <name evidence="2" type="ORF">EV210_12331</name>
</gene>
<evidence type="ECO:0000256" key="1">
    <source>
        <dbReference type="SAM" id="Phobius"/>
    </source>
</evidence>
<dbReference type="EMBL" id="SLUI01000023">
    <property type="protein sequence ID" value="TCL32211.1"/>
    <property type="molecule type" value="Genomic_DNA"/>
</dbReference>
<evidence type="ECO:0000313" key="3">
    <source>
        <dbReference type="Proteomes" id="UP000295063"/>
    </source>
</evidence>
<proteinExistence type="predicted"/>
<name>A0A4R1PVS4_9FIRM</name>
<organism evidence="2 3">
    <name type="scientific">Anaerospora hongkongensis</name>
    <dbReference type="NCBI Taxonomy" id="244830"/>
    <lineage>
        <taxon>Bacteria</taxon>
        <taxon>Bacillati</taxon>
        <taxon>Bacillota</taxon>
        <taxon>Negativicutes</taxon>
        <taxon>Selenomonadales</taxon>
        <taxon>Sporomusaceae</taxon>
        <taxon>Anaerospora</taxon>
    </lineage>
</organism>
<sequence>MMNKFAPILKVLLKDYEGGPLEQHQRREIMIIVGAVLAFILLLGVFTTEDVVTSFNNTAQKFIKSTVDYNPEEAVKYTTGGARELVLSQAKKIAAAKAEGFQTEIITVESKILSQRKAFLTAEVTVDTKEKWPNKEAERFTHVFVMEGQRVGSDWKISQLLEIEAKKSE</sequence>
<keyword evidence="3" id="KW-1185">Reference proteome</keyword>
<keyword evidence="1" id="KW-0812">Transmembrane</keyword>
<protein>
    <recommendedName>
        <fullName evidence="4">Mce-associated membrane protein</fullName>
    </recommendedName>
</protein>
<accession>A0A4R1PVS4</accession>
<feature type="transmembrane region" description="Helical" evidence="1">
    <location>
        <begin position="29"/>
        <end position="47"/>
    </location>
</feature>